<evidence type="ECO:0000313" key="10">
    <source>
        <dbReference type="Proteomes" id="UP001235939"/>
    </source>
</evidence>
<feature type="repeat" description="ANK" evidence="8">
    <location>
        <begin position="60"/>
        <end position="92"/>
    </location>
</feature>
<accession>A0ABY6LMM5</accession>
<gene>
    <name evidence="9" type="ORF">LAZ67_21002313</name>
</gene>
<dbReference type="InterPro" id="IPR002110">
    <property type="entry name" value="Ankyrin_rpt"/>
</dbReference>
<keyword evidence="7" id="KW-1053">Target membrane</keyword>
<reference evidence="9 10" key="1">
    <citation type="submission" date="2022-01" db="EMBL/GenBank/DDBJ databases">
        <title>A chromosomal length assembly of Cordylochernes scorpioides.</title>
        <authorList>
            <person name="Zeh D."/>
            <person name="Zeh J."/>
        </authorList>
    </citation>
    <scope>NUCLEOTIDE SEQUENCE [LARGE SCALE GENOMIC DNA]</scope>
    <source>
        <strain evidence="9">IN4F17</strain>
        <tissue evidence="9">Whole Body</tissue>
    </source>
</reference>
<evidence type="ECO:0000256" key="4">
    <source>
        <dbReference type="ARBA" id="ARBA00022737"/>
    </source>
</evidence>
<dbReference type="SUPFAM" id="SSF48403">
    <property type="entry name" value="Ankyrin repeat"/>
    <property type="match status" value="1"/>
</dbReference>
<keyword evidence="5" id="KW-0800">Toxin</keyword>
<dbReference type="PANTHER" id="PTHR24173:SF74">
    <property type="entry name" value="ANKYRIN REPEAT DOMAIN-CONTAINING PROTEIN 16"/>
    <property type="match status" value="1"/>
</dbReference>
<proteinExistence type="predicted"/>
<sequence>MNEDDYYIEEISEIYKDKTSEIPLICAAASNGDIETVKFMLGAGVEVDFGTEEGETPLIYDQTALVSAAESGHWKVVKTLVEAGADITIQNAWLHSPLTMALFYANAENQRTEMFLRMDLYRNYWKIVTLLVKQHLLQDPEIEKPCGIEEVAYFQIYGMIVELRRRR</sequence>
<dbReference type="EMBL" id="CP092883">
    <property type="protein sequence ID" value="UYV82466.1"/>
    <property type="molecule type" value="Genomic_DNA"/>
</dbReference>
<organism evidence="9 10">
    <name type="scientific">Cordylochernes scorpioides</name>
    <dbReference type="NCBI Taxonomy" id="51811"/>
    <lineage>
        <taxon>Eukaryota</taxon>
        <taxon>Metazoa</taxon>
        <taxon>Ecdysozoa</taxon>
        <taxon>Arthropoda</taxon>
        <taxon>Chelicerata</taxon>
        <taxon>Arachnida</taxon>
        <taxon>Pseudoscorpiones</taxon>
        <taxon>Cheliferoidea</taxon>
        <taxon>Chernetidae</taxon>
        <taxon>Cordylochernes</taxon>
    </lineage>
</organism>
<keyword evidence="5" id="KW-0528">Neurotoxin</keyword>
<evidence type="ECO:0000256" key="8">
    <source>
        <dbReference type="PROSITE-ProRule" id="PRU00023"/>
    </source>
</evidence>
<evidence type="ECO:0000256" key="7">
    <source>
        <dbReference type="ARBA" id="ARBA00023298"/>
    </source>
</evidence>
<keyword evidence="5" id="KW-0638">Presynaptic neurotoxin</keyword>
<evidence type="ECO:0000313" key="9">
    <source>
        <dbReference type="EMBL" id="UYV82466.1"/>
    </source>
</evidence>
<comment type="subcellular location">
    <subcellularLocation>
        <location evidence="1">Target cell membrane</location>
    </subcellularLocation>
</comment>
<evidence type="ECO:0000256" key="1">
    <source>
        <dbReference type="ARBA" id="ARBA00004175"/>
    </source>
</evidence>
<dbReference type="PROSITE" id="PS50297">
    <property type="entry name" value="ANK_REP_REGION"/>
    <property type="match status" value="1"/>
</dbReference>
<keyword evidence="2" id="KW-0268">Exocytosis</keyword>
<protein>
    <submittedName>
        <fullName evidence="9">Uncharacterized protein</fullName>
    </submittedName>
</protein>
<dbReference type="PANTHER" id="PTHR24173">
    <property type="entry name" value="ANKYRIN REPEAT CONTAINING"/>
    <property type="match status" value="1"/>
</dbReference>
<dbReference type="Pfam" id="PF12796">
    <property type="entry name" value="Ank_2"/>
    <property type="match status" value="1"/>
</dbReference>
<dbReference type="Gene3D" id="1.25.40.20">
    <property type="entry name" value="Ankyrin repeat-containing domain"/>
    <property type="match status" value="1"/>
</dbReference>
<evidence type="ECO:0000256" key="6">
    <source>
        <dbReference type="ARBA" id="ARBA00023043"/>
    </source>
</evidence>
<evidence type="ECO:0000256" key="3">
    <source>
        <dbReference type="ARBA" id="ARBA00022537"/>
    </source>
</evidence>
<keyword evidence="7" id="KW-0472">Membrane</keyword>
<dbReference type="PROSITE" id="PS50088">
    <property type="entry name" value="ANK_REPEAT"/>
    <property type="match status" value="1"/>
</dbReference>
<keyword evidence="4" id="KW-0677">Repeat</keyword>
<keyword evidence="10" id="KW-1185">Reference proteome</keyword>
<evidence type="ECO:0000256" key="2">
    <source>
        <dbReference type="ARBA" id="ARBA00022483"/>
    </source>
</evidence>
<dbReference type="SMART" id="SM00248">
    <property type="entry name" value="ANK"/>
    <property type="match status" value="2"/>
</dbReference>
<dbReference type="Proteomes" id="UP001235939">
    <property type="component" value="Chromosome 21"/>
</dbReference>
<keyword evidence="6 8" id="KW-0040">ANK repeat</keyword>
<keyword evidence="3" id="KW-1052">Target cell membrane</keyword>
<dbReference type="InterPro" id="IPR036770">
    <property type="entry name" value="Ankyrin_rpt-contain_sf"/>
</dbReference>
<name>A0ABY6LMM5_9ARAC</name>
<evidence type="ECO:0000256" key="5">
    <source>
        <dbReference type="ARBA" id="ARBA00023028"/>
    </source>
</evidence>